<dbReference type="InterPro" id="IPR050879">
    <property type="entry name" value="Acyltransferase_3"/>
</dbReference>
<keyword evidence="3" id="KW-0012">Acyltransferase</keyword>
<feature type="transmembrane region" description="Helical" evidence="1">
    <location>
        <begin position="167"/>
        <end position="186"/>
    </location>
</feature>
<proteinExistence type="predicted"/>
<keyword evidence="1" id="KW-1133">Transmembrane helix</keyword>
<feature type="transmembrane region" description="Helical" evidence="1">
    <location>
        <begin position="98"/>
        <end position="122"/>
    </location>
</feature>
<feature type="transmembrane region" description="Helical" evidence="1">
    <location>
        <begin position="324"/>
        <end position="341"/>
    </location>
</feature>
<evidence type="ECO:0000259" key="2">
    <source>
        <dbReference type="Pfam" id="PF01757"/>
    </source>
</evidence>
<dbReference type="Proteomes" id="UP000184418">
    <property type="component" value="Unassembled WGS sequence"/>
</dbReference>
<feature type="transmembrane region" description="Helical" evidence="1">
    <location>
        <begin position="192"/>
        <end position="213"/>
    </location>
</feature>
<dbReference type="Pfam" id="PF01757">
    <property type="entry name" value="Acyl_transf_3"/>
    <property type="match status" value="1"/>
</dbReference>
<dbReference type="InterPro" id="IPR002656">
    <property type="entry name" value="Acyl_transf_3_dom"/>
</dbReference>
<keyword evidence="3" id="KW-0378">Hydrolase</keyword>
<feature type="transmembrane region" description="Helical" evidence="1">
    <location>
        <begin position="391"/>
        <end position="408"/>
    </location>
</feature>
<accession>A0A1M6CR17</accession>
<feature type="transmembrane region" description="Helical" evidence="1">
    <location>
        <begin position="220"/>
        <end position="241"/>
    </location>
</feature>
<protein>
    <submittedName>
        <fullName evidence="3">Peptidoglycan/LPS O-acetylase OafA/YrhL, contains acyltransferase and SGNH-hydrolase domains</fullName>
    </submittedName>
</protein>
<feature type="transmembrane region" description="Helical" evidence="1">
    <location>
        <begin position="57"/>
        <end position="77"/>
    </location>
</feature>
<keyword evidence="1" id="KW-0472">Membrane</keyword>
<feature type="transmembrane region" description="Helical" evidence="1">
    <location>
        <begin position="26"/>
        <end position="45"/>
    </location>
</feature>
<gene>
    <name evidence="3" type="ORF">SAMN02745146_1240</name>
</gene>
<dbReference type="GO" id="GO:0016787">
    <property type="term" value="F:hydrolase activity"/>
    <property type="evidence" value="ECO:0007669"/>
    <property type="project" value="UniProtKB-KW"/>
</dbReference>
<dbReference type="STRING" id="1121955.SAMN02745146_1240"/>
<sequence>MSPFIEKYTPFAGVSPARNIDANLEALRGIAAFLVVFFHYVDPSFKPTGAAAYTPPGHLSVLIFFILSGYVIGLAYMDTPITPASIVLYLRKRLVRLVPIYLICMVLTLLVATHSYSAGTLLSNFTFGQVLFSPVILENEPIWSLNFEVLFYLLFIPISLYHLNPLLLLLAATLLGVVSAVLYPSFGSPLLSSYAFGFSYWLMGLCLAQYLPVAPGPRPAALMLSSIFLLLAIGKFNVVLVPLQRTTAALFGGTLNFPATTGTWYQRIIEFEDYAYLPFCLLIVFVFTRKTFPGAQLAIGALILAPSLTFIHLVRHPIEGDKELWLLSEVFYLIALALYVFQLPLERLTRPVVDKLLATGALSYGLYLVHYPIRFLFDRFTLYQGTALTYSLRYIVYLVATSAAAYWLEKKFQPWVRARLL</sequence>
<keyword evidence="3" id="KW-0808">Transferase</keyword>
<evidence type="ECO:0000313" key="4">
    <source>
        <dbReference type="Proteomes" id="UP000184418"/>
    </source>
</evidence>
<feature type="transmembrane region" description="Helical" evidence="1">
    <location>
        <begin position="353"/>
        <end position="371"/>
    </location>
</feature>
<keyword evidence="4" id="KW-1185">Reference proteome</keyword>
<reference evidence="3 4" key="1">
    <citation type="submission" date="2016-11" db="EMBL/GenBank/DDBJ databases">
        <authorList>
            <person name="Jaros S."/>
            <person name="Januszkiewicz K."/>
            <person name="Wedrychowicz H."/>
        </authorList>
    </citation>
    <scope>NUCLEOTIDE SEQUENCE [LARGE SCALE GENOMIC DNA]</scope>
    <source>
        <strain evidence="3 4">DSM 21074</strain>
    </source>
</reference>
<dbReference type="RefSeq" id="WP_084538818.1">
    <property type="nucleotide sequence ID" value="NZ_FQYN01000002.1"/>
</dbReference>
<feature type="transmembrane region" description="Helical" evidence="1">
    <location>
        <begin position="299"/>
        <end position="318"/>
    </location>
</feature>
<feature type="domain" description="Acyltransferase 3" evidence="2">
    <location>
        <begin position="22"/>
        <end position="288"/>
    </location>
</feature>
<dbReference type="EMBL" id="FQYN01000002">
    <property type="protein sequence ID" value="SHI63410.1"/>
    <property type="molecule type" value="Genomic_DNA"/>
</dbReference>
<evidence type="ECO:0000256" key="1">
    <source>
        <dbReference type="SAM" id="Phobius"/>
    </source>
</evidence>
<evidence type="ECO:0000313" key="3">
    <source>
        <dbReference type="EMBL" id="SHI63410.1"/>
    </source>
</evidence>
<dbReference type="AlphaFoldDB" id="A0A1M6CR17"/>
<dbReference type="PANTHER" id="PTHR23028:SF134">
    <property type="entry name" value="PUTATIVE (AFU_ORTHOLOGUE AFUA_4G08520)-RELATED"/>
    <property type="match status" value="1"/>
</dbReference>
<organism evidence="3 4">
    <name type="scientific">Hymenobacter daecheongensis DSM 21074</name>
    <dbReference type="NCBI Taxonomy" id="1121955"/>
    <lineage>
        <taxon>Bacteria</taxon>
        <taxon>Pseudomonadati</taxon>
        <taxon>Bacteroidota</taxon>
        <taxon>Cytophagia</taxon>
        <taxon>Cytophagales</taxon>
        <taxon>Hymenobacteraceae</taxon>
        <taxon>Hymenobacter</taxon>
    </lineage>
</organism>
<dbReference type="PANTHER" id="PTHR23028">
    <property type="entry name" value="ACETYLTRANSFERASE"/>
    <property type="match status" value="1"/>
</dbReference>
<dbReference type="GO" id="GO:0016747">
    <property type="term" value="F:acyltransferase activity, transferring groups other than amino-acyl groups"/>
    <property type="evidence" value="ECO:0007669"/>
    <property type="project" value="InterPro"/>
</dbReference>
<name>A0A1M6CR17_9BACT</name>
<keyword evidence="1" id="KW-0812">Transmembrane</keyword>